<feature type="region of interest" description="Disordered" evidence="1">
    <location>
        <begin position="215"/>
        <end position="273"/>
    </location>
</feature>
<dbReference type="PROSITE" id="PS50174">
    <property type="entry name" value="G_PATCH"/>
    <property type="match status" value="1"/>
</dbReference>
<name>A0A179I3N0_CORDF</name>
<dbReference type="Pfam" id="PF01585">
    <property type="entry name" value="G-patch"/>
    <property type="match status" value="1"/>
</dbReference>
<dbReference type="Proteomes" id="UP000243081">
    <property type="component" value="Unassembled WGS sequence"/>
</dbReference>
<organism evidence="3 4">
    <name type="scientific">Cordyceps confragosa</name>
    <name type="common">Lecanicillium lecanii</name>
    <dbReference type="NCBI Taxonomy" id="2714763"/>
    <lineage>
        <taxon>Eukaryota</taxon>
        <taxon>Fungi</taxon>
        <taxon>Dikarya</taxon>
        <taxon>Ascomycota</taxon>
        <taxon>Pezizomycotina</taxon>
        <taxon>Sordariomycetes</taxon>
        <taxon>Hypocreomycetidae</taxon>
        <taxon>Hypocreales</taxon>
        <taxon>Cordycipitaceae</taxon>
        <taxon>Akanthomyces</taxon>
    </lineage>
</organism>
<dbReference type="AlphaFoldDB" id="A0A179I3N0"/>
<dbReference type="SUPFAM" id="SSF54695">
    <property type="entry name" value="POZ domain"/>
    <property type="match status" value="1"/>
</dbReference>
<feature type="region of interest" description="Disordered" evidence="1">
    <location>
        <begin position="776"/>
        <end position="833"/>
    </location>
</feature>
<dbReference type="PANTHER" id="PTHR13384">
    <property type="entry name" value="G PATCH DOMAIN-CONTAINING PROTEIN 1"/>
    <property type="match status" value="1"/>
</dbReference>
<feature type="region of interest" description="Disordered" evidence="1">
    <location>
        <begin position="705"/>
        <end position="746"/>
    </location>
</feature>
<evidence type="ECO:0000256" key="1">
    <source>
        <dbReference type="SAM" id="MobiDB-lite"/>
    </source>
</evidence>
<dbReference type="OMA" id="PEGHMSG"/>
<dbReference type="EMBL" id="LUKN01004171">
    <property type="protein sequence ID" value="OAQ96461.1"/>
    <property type="molecule type" value="Genomic_DNA"/>
</dbReference>
<accession>A0A179I3N0</accession>
<feature type="domain" description="G-patch" evidence="2">
    <location>
        <begin position="149"/>
        <end position="217"/>
    </location>
</feature>
<feature type="region of interest" description="Disordered" evidence="1">
    <location>
        <begin position="597"/>
        <end position="670"/>
    </location>
</feature>
<sequence length="1129" mass="121833">MSSYKRSRTTFEADQHAPYAVFGTPLPDETEGRDDGSYLPLWKQDVRDERGRKRLHGAFTGGWSAGYFNTVGSKEGWTPSEFVSSRKTRNETDKRTVEQRAQEFMDDEDLADAAEAQQLKTSQAFAGFGASGDAQGHVGSLTGLFRVEGDTMGLKLLRRMGWKDGQGIGPKVRRTARLDNNYSSNLEDATYLFAPEDTDMIRFVRKTDRMGLGYRGEAKLGKSQLENGSDQENEDEPLGPRKLSAPGRKPKTKSNVQRGGMGVGILNDNGSDEEDPYEIGPKISYNRVLGGDKKKKKKAAAVSNPALGAVPVFLPKGARAGGSLRRCQDGRLPLEGFLLAKAVDDLTALLSKYAPLAVPEGWSSAKPTEPQSGGDAYQSAADAARGSTLDPKARAAILGEKALPGKSVFDFISSTSRDKLVTASGKTNLPPGLGEVPAEYALSEEEKAKALWERVPKVDKNIAIAAISKGSSGPYADNECKRSRYRAYLEHGANQDRPLPVKPAAFSDDDYLREMREFHDYAQMIKPMTGFMAARFTTAKTQPGTANTKGHEVISQPESKATDPAEDAAKLGMYGKLTRSVRVFCPSRLLCKRFNVRPPAHSQPEHDPKSAGATAGGAQAQETTQQLLTSGDAGTAPGQQGEVQVAQAQLRAEPARVNPEKNEAVEASAASQDLLKAEAAIGPSASPESAETRVHCVASLESAAKGASSAADHDVREHSPPPPQYPVSEASSASRPPPFSSLFTSLGLPERPARKYHPVVVCEEATASGSVAAPAYSSSLEESTPFDPDQGVGRAFQDPVQETKRALPSDTKADSSGKDDDAEPPPAYTEGDSPLQSFTFLMAAAGGTSSIITQVQQSGPTINAIGDVGADETIVMDLRGTRFVLSRDELLTLPEFVLLSLFPNGLFPEGHMGGPNDDAVQVDYDPVSLQYMLDFFREVAQSIPMDSEGASNDGDSHGLDSRDDASKRAGIIVLREDLDFYVIPPKADITKEDMIKVKRAAAQALQKQDGIFSGLKRSDEPGTTEAHLIEMLTAGGFNHDDCWGHRAGEPNKAVICSLALTRLRSDIRGSDLGNNAMGMAQKLLLFWRKPARRCWWEGIELDNVDGVPGQLKVWIRRVWTLEMSVIGLR</sequence>
<feature type="compositionally biased region" description="Low complexity" evidence="1">
    <location>
        <begin position="638"/>
        <end position="649"/>
    </location>
</feature>
<dbReference type="InterPro" id="IPR011333">
    <property type="entry name" value="SKP1/BTB/POZ_sf"/>
</dbReference>
<dbReference type="InterPro" id="IPR000467">
    <property type="entry name" value="G_patch_dom"/>
</dbReference>
<dbReference type="InterPro" id="IPR011666">
    <property type="entry name" value="DUF1604"/>
</dbReference>
<protein>
    <recommendedName>
        <fullName evidence="2">G-patch domain-containing protein</fullName>
    </recommendedName>
</protein>
<comment type="caution">
    <text evidence="3">The sequence shown here is derived from an EMBL/GenBank/DDBJ whole genome shotgun (WGS) entry which is preliminary data.</text>
</comment>
<dbReference type="GO" id="GO:0006397">
    <property type="term" value="P:mRNA processing"/>
    <property type="evidence" value="ECO:0007669"/>
    <property type="project" value="InterPro"/>
</dbReference>
<dbReference type="GO" id="GO:0003723">
    <property type="term" value="F:RNA binding"/>
    <property type="evidence" value="ECO:0007669"/>
    <property type="project" value="TreeGrafter"/>
</dbReference>
<dbReference type="OrthoDB" id="9451547at2759"/>
<evidence type="ECO:0000259" key="2">
    <source>
        <dbReference type="PROSITE" id="PS50174"/>
    </source>
</evidence>
<proteinExistence type="predicted"/>
<evidence type="ECO:0000313" key="3">
    <source>
        <dbReference type="EMBL" id="OAQ96461.1"/>
    </source>
</evidence>
<feature type="compositionally biased region" description="Basic and acidic residues" evidence="1">
    <location>
        <begin position="801"/>
        <end position="819"/>
    </location>
</feature>
<dbReference type="GO" id="GO:0005634">
    <property type="term" value="C:nucleus"/>
    <property type="evidence" value="ECO:0007669"/>
    <property type="project" value="TreeGrafter"/>
</dbReference>
<reference evidence="3 4" key="1">
    <citation type="submission" date="2016-03" db="EMBL/GenBank/DDBJ databases">
        <title>Fine-scale spatial genetic structure of a fungal parasite of coffee scale insects.</title>
        <authorList>
            <person name="Jackson D."/>
            <person name="Zemenick K.A."/>
            <person name="Malloure B."/>
            <person name="Quandt C.A."/>
            <person name="James T.Y."/>
        </authorList>
    </citation>
    <scope>NUCLEOTIDE SEQUENCE [LARGE SCALE GENOMIC DNA]</scope>
    <source>
        <strain evidence="3 4">UM487</strain>
    </source>
</reference>
<dbReference type="Pfam" id="PF07713">
    <property type="entry name" value="DUF1604"/>
    <property type="match status" value="1"/>
</dbReference>
<feature type="compositionally biased region" description="Low complexity" evidence="1">
    <location>
        <begin position="611"/>
        <end position="626"/>
    </location>
</feature>
<feature type="region of interest" description="Disordered" evidence="1">
    <location>
        <begin position="542"/>
        <end position="566"/>
    </location>
</feature>
<dbReference type="Pfam" id="PF26093">
    <property type="entry name" value="HTH_TGH"/>
    <property type="match status" value="1"/>
</dbReference>
<evidence type="ECO:0000313" key="4">
    <source>
        <dbReference type="Proteomes" id="UP000243081"/>
    </source>
</evidence>
<gene>
    <name evidence="3" type="ORF">LLEC1_04449</name>
</gene>
<feature type="region of interest" description="Disordered" evidence="1">
    <location>
        <begin position="360"/>
        <end position="385"/>
    </location>
</feature>
<keyword evidence="4" id="KW-1185">Reference proteome</keyword>
<dbReference type="PANTHER" id="PTHR13384:SF19">
    <property type="entry name" value="G PATCH DOMAIN-CONTAINING PROTEIN 1"/>
    <property type="match status" value="1"/>
</dbReference>